<dbReference type="InterPro" id="IPR052895">
    <property type="entry name" value="HetReg/Transcr_Mod"/>
</dbReference>
<dbReference type="eggNOG" id="ENOG502SUZ5">
    <property type="taxonomic scope" value="Eukaryota"/>
</dbReference>
<keyword evidence="3" id="KW-1185">Reference proteome</keyword>
<name>W2RR09_CYPE1</name>
<dbReference type="PANTHER" id="PTHR24148:SF73">
    <property type="entry name" value="HET DOMAIN PROTEIN (AFU_ORTHOLOGUE AFUA_8G01020)"/>
    <property type="match status" value="1"/>
</dbReference>
<evidence type="ECO:0000313" key="3">
    <source>
        <dbReference type="Proteomes" id="UP000030752"/>
    </source>
</evidence>
<sequence>MAFSQYRSLDKTQQEIRILTLYAGAEGTSIACSIEQTHLAEAGEFAALSYCWGPAGDEAEIVVNDEPIFVRKNLWKFVASLRHLYGTMRLWIDYICINQRDEEERGHQVKLMASIFSAASDVYAWLGDATPETAVALQFIDAVLPFTCSQYKEAFDRDYLRSGIRALRTLIDREYWTRLWIIQEVTLARNLWLVVGATAIPWVDLQRAVTAKVAPRNKNATAIEAFRKIRKTRQRRFRTIPLNRLIQDFHTAGCHNPRDRIFGLLGLLDEHGQSCAVVDYRLSIFNVCLANMKFILATAGPHRSEPYIVWKTVQGIYNGDYTELHRLMNDQVLRSQLNIGIAMELFAFRGGAKGELVSYHTFAALDDQHSSIVLLTPENENSHFKAYLTNVRRDERSVMLYSTTHSREWSVVLNARGLGLAVKKNGDAYTVLEIVGDGAYTCHDKLIMRYGIESWLQGRIPDSDCQIIGHESEPSQLKRRYGPGWHVYLNGAAVVEAMRNHWYLCSLSRCPQAPSVPYDFTAPPPESWRNVDATLT</sequence>
<dbReference type="GeneID" id="19974257"/>
<accession>W2RR09</accession>
<dbReference type="RefSeq" id="XP_008719466.1">
    <property type="nucleotide sequence ID" value="XM_008721244.1"/>
</dbReference>
<dbReference type="HOGENOM" id="CLU_508073_0_0_1"/>
<gene>
    <name evidence="2" type="ORF">HMPREF1541_06918</name>
</gene>
<dbReference type="Proteomes" id="UP000030752">
    <property type="component" value="Unassembled WGS sequence"/>
</dbReference>
<evidence type="ECO:0000313" key="2">
    <source>
        <dbReference type="EMBL" id="ETN38877.1"/>
    </source>
</evidence>
<dbReference type="Pfam" id="PF06985">
    <property type="entry name" value="HET"/>
    <property type="match status" value="1"/>
</dbReference>
<evidence type="ECO:0000259" key="1">
    <source>
        <dbReference type="Pfam" id="PF06985"/>
    </source>
</evidence>
<organism evidence="2 3">
    <name type="scientific">Cyphellophora europaea (strain CBS 101466)</name>
    <name type="common">Phialophora europaea</name>
    <dbReference type="NCBI Taxonomy" id="1220924"/>
    <lineage>
        <taxon>Eukaryota</taxon>
        <taxon>Fungi</taxon>
        <taxon>Dikarya</taxon>
        <taxon>Ascomycota</taxon>
        <taxon>Pezizomycotina</taxon>
        <taxon>Eurotiomycetes</taxon>
        <taxon>Chaetothyriomycetidae</taxon>
        <taxon>Chaetothyriales</taxon>
        <taxon>Cyphellophoraceae</taxon>
        <taxon>Cyphellophora</taxon>
    </lineage>
</organism>
<dbReference type="InParanoid" id="W2RR09"/>
<dbReference type="PANTHER" id="PTHR24148">
    <property type="entry name" value="ANKYRIN REPEAT DOMAIN-CONTAINING PROTEIN 39 HOMOLOG-RELATED"/>
    <property type="match status" value="1"/>
</dbReference>
<dbReference type="EMBL" id="KB822722">
    <property type="protein sequence ID" value="ETN38877.1"/>
    <property type="molecule type" value="Genomic_DNA"/>
</dbReference>
<dbReference type="OrthoDB" id="4146092at2759"/>
<dbReference type="AlphaFoldDB" id="W2RR09"/>
<dbReference type="InterPro" id="IPR010730">
    <property type="entry name" value="HET"/>
</dbReference>
<proteinExistence type="predicted"/>
<dbReference type="VEuPathDB" id="FungiDB:HMPREF1541_06918"/>
<feature type="domain" description="Heterokaryon incompatibility" evidence="1">
    <location>
        <begin position="45"/>
        <end position="184"/>
    </location>
</feature>
<protein>
    <recommendedName>
        <fullName evidence="1">Heterokaryon incompatibility domain-containing protein</fullName>
    </recommendedName>
</protein>
<reference evidence="2 3" key="1">
    <citation type="submission" date="2013-03" db="EMBL/GenBank/DDBJ databases">
        <title>The Genome Sequence of Phialophora europaea CBS 101466.</title>
        <authorList>
            <consortium name="The Broad Institute Genomics Platform"/>
            <person name="Cuomo C."/>
            <person name="de Hoog S."/>
            <person name="Gorbushina A."/>
            <person name="Walker B."/>
            <person name="Young S.K."/>
            <person name="Zeng Q."/>
            <person name="Gargeya S."/>
            <person name="Fitzgerald M."/>
            <person name="Haas B."/>
            <person name="Abouelleil A."/>
            <person name="Allen A.W."/>
            <person name="Alvarado L."/>
            <person name="Arachchi H.M."/>
            <person name="Berlin A.M."/>
            <person name="Chapman S.B."/>
            <person name="Gainer-Dewar J."/>
            <person name="Goldberg J."/>
            <person name="Griggs A."/>
            <person name="Gujja S."/>
            <person name="Hansen M."/>
            <person name="Howarth C."/>
            <person name="Imamovic A."/>
            <person name="Ireland A."/>
            <person name="Larimer J."/>
            <person name="McCowan C."/>
            <person name="Murphy C."/>
            <person name="Pearson M."/>
            <person name="Poon T.W."/>
            <person name="Priest M."/>
            <person name="Roberts A."/>
            <person name="Saif S."/>
            <person name="Shea T."/>
            <person name="Sisk P."/>
            <person name="Sykes S."/>
            <person name="Wortman J."/>
            <person name="Nusbaum C."/>
            <person name="Birren B."/>
        </authorList>
    </citation>
    <scope>NUCLEOTIDE SEQUENCE [LARGE SCALE GENOMIC DNA]</scope>
    <source>
        <strain evidence="2 3">CBS 101466</strain>
    </source>
</reference>
<dbReference type="STRING" id="1220924.W2RR09"/>